<dbReference type="Proteomes" id="UP000051048">
    <property type="component" value="Unassembled WGS sequence"/>
</dbReference>
<dbReference type="RefSeq" id="WP_023860598.1">
    <property type="nucleotide sequence ID" value="NZ_AZFH01000037.1"/>
</dbReference>
<proteinExistence type="predicted"/>
<evidence type="ECO:0000313" key="1">
    <source>
        <dbReference type="EMBL" id="KRL81339.1"/>
    </source>
</evidence>
<dbReference type="AlphaFoldDB" id="A0A0R1TW91"/>
<dbReference type="PATRIC" id="fig|1423740.3.peg.1878"/>
<sequence length="168" mass="19491">MLTADEIRQLQKDFELENYTKIQATLRYLIHNHELFEEYFNRRLVLSVELEAKHHCRINIFDFFKSLPTIKDDSEAAQGLDVLHGMTTKKITPSIDVAIKTYMQGINASLIGAGYRTKLSEDFTNYIIYVSWRNSERPTVTNSAPMEAKTTPQPNLEDTQTFVRFPKL</sequence>
<protein>
    <submittedName>
        <fullName evidence="1">Uncharacterized protein</fullName>
    </submittedName>
</protein>
<reference evidence="1 2" key="1">
    <citation type="journal article" date="2015" name="Genome Announc.">
        <title>Expanding the biotechnology potential of lactobacilli through comparative genomics of 213 strains and associated genera.</title>
        <authorList>
            <person name="Sun Z."/>
            <person name="Harris H.M."/>
            <person name="McCann A."/>
            <person name="Guo C."/>
            <person name="Argimon S."/>
            <person name="Zhang W."/>
            <person name="Yang X."/>
            <person name="Jeffery I.B."/>
            <person name="Cooney J.C."/>
            <person name="Kagawa T.F."/>
            <person name="Liu W."/>
            <person name="Song Y."/>
            <person name="Salvetti E."/>
            <person name="Wrobel A."/>
            <person name="Rasinkangas P."/>
            <person name="Parkhill J."/>
            <person name="Rea M.C."/>
            <person name="O'Sullivan O."/>
            <person name="Ritari J."/>
            <person name="Douillard F.P."/>
            <person name="Paul Ross R."/>
            <person name="Yang R."/>
            <person name="Briner A.E."/>
            <person name="Felis G.E."/>
            <person name="de Vos W.M."/>
            <person name="Barrangou R."/>
            <person name="Klaenhammer T.R."/>
            <person name="Caufield P.W."/>
            <person name="Cui Y."/>
            <person name="Zhang H."/>
            <person name="O'Toole P.W."/>
        </authorList>
    </citation>
    <scope>NUCLEOTIDE SEQUENCE [LARGE SCALE GENOMIC DNA]</scope>
    <source>
        <strain evidence="1 2">DSM 15833</strain>
    </source>
</reference>
<organism evidence="1 2">
    <name type="scientific">Ligilactobacillus equi DSM 15833 = JCM 10991</name>
    <dbReference type="NCBI Taxonomy" id="1423740"/>
    <lineage>
        <taxon>Bacteria</taxon>
        <taxon>Bacillati</taxon>
        <taxon>Bacillota</taxon>
        <taxon>Bacilli</taxon>
        <taxon>Lactobacillales</taxon>
        <taxon>Lactobacillaceae</taxon>
        <taxon>Ligilactobacillus</taxon>
    </lineage>
</organism>
<evidence type="ECO:0000313" key="2">
    <source>
        <dbReference type="Proteomes" id="UP000051048"/>
    </source>
</evidence>
<comment type="caution">
    <text evidence="1">The sequence shown here is derived from an EMBL/GenBank/DDBJ whole genome shotgun (WGS) entry which is preliminary data.</text>
</comment>
<dbReference type="EMBL" id="AZFH01000037">
    <property type="protein sequence ID" value="KRL81339.1"/>
    <property type="molecule type" value="Genomic_DNA"/>
</dbReference>
<gene>
    <name evidence="1" type="ORF">FC36_GL001742</name>
</gene>
<name>A0A0R1TW91_9LACO</name>
<accession>A0A0R1TW91</accession>